<evidence type="ECO:0000313" key="6">
    <source>
        <dbReference type="EMBL" id="KAK9097401.1"/>
    </source>
</evidence>
<keyword evidence="3" id="KW-0804">Transcription</keyword>
<dbReference type="InterPro" id="IPR024738">
    <property type="entry name" value="Hfi1/Tada1"/>
</dbReference>
<keyword evidence="2" id="KW-0805">Transcription regulation</keyword>
<evidence type="ECO:0000256" key="4">
    <source>
        <dbReference type="ARBA" id="ARBA00023242"/>
    </source>
</evidence>
<evidence type="ECO:0000256" key="2">
    <source>
        <dbReference type="ARBA" id="ARBA00023015"/>
    </source>
</evidence>
<accession>A0AAP0EPR9</accession>
<dbReference type="CDD" id="cd22933">
    <property type="entry name" value="HFD_HFI1"/>
    <property type="match status" value="1"/>
</dbReference>
<dbReference type="GO" id="GO:0005634">
    <property type="term" value="C:nucleus"/>
    <property type="evidence" value="ECO:0007669"/>
    <property type="project" value="UniProtKB-SubCell"/>
</dbReference>
<evidence type="ECO:0000256" key="1">
    <source>
        <dbReference type="ARBA" id="ARBA00004123"/>
    </source>
</evidence>
<keyword evidence="4" id="KW-0539">Nucleus</keyword>
<dbReference type="Proteomes" id="UP001417504">
    <property type="component" value="Unassembled WGS sequence"/>
</dbReference>
<sequence>MQSSQQLQRINLSELKAQLVKKLGLERSRRYFHYLSRLLSQKVSKGEFDKLCLRVLGRENLPLHNQLIRSILKNAFHAKVPPPPLHEKGSSSKVIAGVKKNSPPGEDGYQHIGPSPIMGPTPLIWSNGDVLPMSPRKSRSRDRRVRDRPSPLGPNGKTDFSSHPSTAPDDVTLKVISENGDVNFCDFKRPVQLQQGIAEQPDREQNALLPLPTKRPRTKKSPDNLVSVHSKDHIEVVVVEDGEEVEQGDNSDATRSPLCAPLGIPFCSASVGGSRRSLPAASSSGNFATFSDSGELLDSETLRKRIEQITGAHGLEGVSNDCANLLNNGLDVYLKQLIRSCVDLVGVRSVQEPVKQLVHKQQPQGKLMNGMWPSHQLQMQNSGGLSESMQEPRSHCPISLLDFKVAMQLKPQQLGEDWPLLLEKISTHESEE</sequence>
<feature type="region of interest" description="Disordered" evidence="5">
    <location>
        <begin position="123"/>
        <end position="170"/>
    </location>
</feature>
<name>A0AAP0EPR9_9MAGN</name>
<comment type="subcellular location">
    <subcellularLocation>
        <location evidence="1">Nucleus</location>
    </subcellularLocation>
</comment>
<evidence type="ECO:0000256" key="5">
    <source>
        <dbReference type="SAM" id="MobiDB-lite"/>
    </source>
</evidence>
<evidence type="ECO:0000256" key="3">
    <source>
        <dbReference type="ARBA" id="ARBA00023163"/>
    </source>
</evidence>
<dbReference type="Pfam" id="PF12767">
    <property type="entry name" value="SAGA-Tad1"/>
    <property type="match status" value="1"/>
</dbReference>
<organism evidence="6 7">
    <name type="scientific">Stephania japonica</name>
    <dbReference type="NCBI Taxonomy" id="461633"/>
    <lineage>
        <taxon>Eukaryota</taxon>
        <taxon>Viridiplantae</taxon>
        <taxon>Streptophyta</taxon>
        <taxon>Embryophyta</taxon>
        <taxon>Tracheophyta</taxon>
        <taxon>Spermatophyta</taxon>
        <taxon>Magnoliopsida</taxon>
        <taxon>Ranunculales</taxon>
        <taxon>Menispermaceae</taxon>
        <taxon>Menispermoideae</taxon>
        <taxon>Cissampelideae</taxon>
        <taxon>Stephania</taxon>
    </lineage>
</organism>
<dbReference type="PANTHER" id="PTHR21277">
    <property type="entry name" value="TRANSCRIPTIONAL ADAPTER 1"/>
    <property type="match status" value="1"/>
</dbReference>
<dbReference type="GO" id="GO:0003713">
    <property type="term" value="F:transcription coactivator activity"/>
    <property type="evidence" value="ECO:0007669"/>
    <property type="project" value="TreeGrafter"/>
</dbReference>
<proteinExistence type="predicted"/>
<gene>
    <name evidence="6" type="ORF">Sjap_022898</name>
</gene>
<dbReference type="EMBL" id="JBBNAE010000009">
    <property type="protein sequence ID" value="KAK9097401.1"/>
    <property type="molecule type" value="Genomic_DNA"/>
</dbReference>
<dbReference type="PANTHER" id="PTHR21277:SF5">
    <property type="entry name" value="TRANSCRIPTIONAL ADAPTER 1"/>
    <property type="match status" value="1"/>
</dbReference>
<dbReference type="AlphaFoldDB" id="A0AAP0EPR9"/>
<reference evidence="6 7" key="1">
    <citation type="submission" date="2024-01" db="EMBL/GenBank/DDBJ databases">
        <title>Genome assemblies of Stephania.</title>
        <authorList>
            <person name="Yang L."/>
        </authorList>
    </citation>
    <scope>NUCLEOTIDE SEQUENCE [LARGE SCALE GENOMIC DNA]</scope>
    <source>
        <strain evidence="6">QJT</strain>
        <tissue evidence="6">Leaf</tissue>
    </source>
</reference>
<dbReference type="GO" id="GO:0000124">
    <property type="term" value="C:SAGA complex"/>
    <property type="evidence" value="ECO:0007669"/>
    <property type="project" value="UniProtKB-ARBA"/>
</dbReference>
<protein>
    <recommendedName>
        <fullName evidence="8">Transcriptional coactivator Hfi1/Transcriptional adapter 1</fullName>
    </recommendedName>
</protein>
<comment type="caution">
    <text evidence="6">The sequence shown here is derived from an EMBL/GenBank/DDBJ whole genome shotgun (WGS) entry which is preliminary data.</text>
</comment>
<keyword evidence="7" id="KW-1185">Reference proteome</keyword>
<evidence type="ECO:0000313" key="7">
    <source>
        <dbReference type="Proteomes" id="UP001417504"/>
    </source>
</evidence>
<feature type="region of interest" description="Disordered" evidence="5">
    <location>
        <begin position="196"/>
        <end position="225"/>
    </location>
</feature>
<dbReference type="GO" id="GO:0006357">
    <property type="term" value="P:regulation of transcription by RNA polymerase II"/>
    <property type="evidence" value="ECO:0007669"/>
    <property type="project" value="TreeGrafter"/>
</dbReference>
<evidence type="ECO:0008006" key="8">
    <source>
        <dbReference type="Google" id="ProtNLM"/>
    </source>
</evidence>